<evidence type="ECO:0000313" key="3">
    <source>
        <dbReference type="Proteomes" id="UP000277579"/>
    </source>
</evidence>
<keyword evidence="1" id="KW-0472">Membrane</keyword>
<feature type="transmembrane region" description="Helical" evidence="1">
    <location>
        <begin position="103"/>
        <end position="124"/>
    </location>
</feature>
<evidence type="ECO:0008006" key="4">
    <source>
        <dbReference type="Google" id="ProtNLM"/>
    </source>
</evidence>
<evidence type="ECO:0000256" key="1">
    <source>
        <dbReference type="SAM" id="Phobius"/>
    </source>
</evidence>
<sequence>MHKLFAFLKYFIPFSVILFVAQFFITEKLFVGTVFFYQTWSIYAFHIIATLLIYLFLLFVNKNFFDKTGFAFLAGSVLKMMASVVFLVPLIQSDVNDPIIDVAAFFIPYFLFLFFETIFAIRLINNR</sequence>
<organism evidence="2 3">
    <name type="scientific">Flavobacterium endophyticum</name>
    <dbReference type="NCBI Taxonomy" id="1540163"/>
    <lineage>
        <taxon>Bacteria</taxon>
        <taxon>Pseudomonadati</taxon>
        <taxon>Bacteroidota</taxon>
        <taxon>Flavobacteriia</taxon>
        <taxon>Flavobacteriales</taxon>
        <taxon>Flavobacteriaceae</taxon>
        <taxon>Flavobacterium</taxon>
    </lineage>
</organism>
<dbReference type="AlphaFoldDB" id="A0A495MKE9"/>
<keyword evidence="1" id="KW-0812">Transmembrane</keyword>
<feature type="transmembrane region" description="Helical" evidence="1">
    <location>
        <begin position="37"/>
        <end position="58"/>
    </location>
</feature>
<comment type="caution">
    <text evidence="2">The sequence shown here is derived from an EMBL/GenBank/DDBJ whole genome shotgun (WGS) entry which is preliminary data.</text>
</comment>
<feature type="transmembrane region" description="Helical" evidence="1">
    <location>
        <begin position="7"/>
        <end position="25"/>
    </location>
</feature>
<dbReference type="EMBL" id="RBLC01000001">
    <property type="protein sequence ID" value="RKS26427.1"/>
    <property type="molecule type" value="Genomic_DNA"/>
</dbReference>
<dbReference type="RefSeq" id="WP_245982481.1">
    <property type="nucleotide sequence ID" value="NZ_RBLC01000001.1"/>
</dbReference>
<name>A0A495MKE9_9FLAO</name>
<accession>A0A495MKE9</accession>
<dbReference type="Proteomes" id="UP000277579">
    <property type="component" value="Unassembled WGS sequence"/>
</dbReference>
<gene>
    <name evidence="2" type="ORF">CLV94_1485</name>
</gene>
<evidence type="ECO:0000313" key="2">
    <source>
        <dbReference type="EMBL" id="RKS26427.1"/>
    </source>
</evidence>
<protein>
    <recommendedName>
        <fullName evidence="4">ATP synthase protein I</fullName>
    </recommendedName>
</protein>
<keyword evidence="1" id="KW-1133">Transmembrane helix</keyword>
<feature type="transmembrane region" description="Helical" evidence="1">
    <location>
        <begin position="70"/>
        <end position="91"/>
    </location>
</feature>
<reference evidence="2 3" key="1">
    <citation type="submission" date="2018-10" db="EMBL/GenBank/DDBJ databases">
        <title>Genomic Encyclopedia of Archaeal and Bacterial Type Strains, Phase II (KMG-II): from individual species to whole genera.</title>
        <authorList>
            <person name="Goeker M."/>
        </authorList>
    </citation>
    <scope>NUCLEOTIDE SEQUENCE [LARGE SCALE GENOMIC DNA]</scope>
    <source>
        <strain evidence="2 3">DSM 29537</strain>
    </source>
</reference>
<proteinExistence type="predicted"/>
<keyword evidence="3" id="KW-1185">Reference proteome</keyword>